<dbReference type="EMBL" id="BAAAZW010000005">
    <property type="protein sequence ID" value="GAA3958924.1"/>
    <property type="molecule type" value="Genomic_DNA"/>
</dbReference>
<dbReference type="InterPro" id="IPR050204">
    <property type="entry name" value="AraC_XylS_family_regulators"/>
</dbReference>
<dbReference type="SMART" id="SM00342">
    <property type="entry name" value="HTH_ARAC"/>
    <property type="match status" value="1"/>
</dbReference>
<accession>A0ABP7P437</accession>
<dbReference type="InterPro" id="IPR018062">
    <property type="entry name" value="HTH_AraC-typ_CS"/>
</dbReference>
<dbReference type="Pfam" id="PF12833">
    <property type="entry name" value="HTH_18"/>
    <property type="match status" value="1"/>
</dbReference>
<dbReference type="PANTHER" id="PTHR46796">
    <property type="entry name" value="HTH-TYPE TRANSCRIPTIONAL ACTIVATOR RHAS-RELATED"/>
    <property type="match status" value="1"/>
</dbReference>
<dbReference type="PROSITE" id="PS00041">
    <property type="entry name" value="HTH_ARAC_FAMILY_1"/>
    <property type="match status" value="1"/>
</dbReference>
<dbReference type="InterPro" id="IPR009057">
    <property type="entry name" value="Homeodomain-like_sf"/>
</dbReference>
<organism evidence="5 6">
    <name type="scientific">Gordonia caeni</name>
    <dbReference type="NCBI Taxonomy" id="1007097"/>
    <lineage>
        <taxon>Bacteria</taxon>
        <taxon>Bacillati</taxon>
        <taxon>Actinomycetota</taxon>
        <taxon>Actinomycetes</taxon>
        <taxon>Mycobacteriales</taxon>
        <taxon>Gordoniaceae</taxon>
        <taxon>Gordonia</taxon>
    </lineage>
</organism>
<dbReference type="RefSeq" id="WP_344782881.1">
    <property type="nucleotide sequence ID" value="NZ_BAAAZW010000005.1"/>
</dbReference>
<name>A0ABP7P437_9ACTN</name>
<keyword evidence="6" id="KW-1185">Reference proteome</keyword>
<dbReference type="PROSITE" id="PS01124">
    <property type="entry name" value="HTH_ARAC_FAMILY_2"/>
    <property type="match status" value="1"/>
</dbReference>
<reference evidence="6" key="1">
    <citation type="journal article" date="2019" name="Int. J. Syst. Evol. Microbiol.">
        <title>The Global Catalogue of Microorganisms (GCM) 10K type strain sequencing project: providing services to taxonomists for standard genome sequencing and annotation.</title>
        <authorList>
            <consortium name="The Broad Institute Genomics Platform"/>
            <consortium name="The Broad Institute Genome Sequencing Center for Infectious Disease"/>
            <person name="Wu L."/>
            <person name="Ma J."/>
        </authorList>
    </citation>
    <scope>NUCLEOTIDE SEQUENCE [LARGE SCALE GENOMIC DNA]</scope>
    <source>
        <strain evidence="6">JCM 16923</strain>
    </source>
</reference>
<comment type="caution">
    <text evidence="5">The sequence shown here is derived from an EMBL/GenBank/DDBJ whole genome shotgun (WGS) entry which is preliminary data.</text>
</comment>
<keyword evidence="3" id="KW-0804">Transcription</keyword>
<evidence type="ECO:0000313" key="5">
    <source>
        <dbReference type="EMBL" id="GAA3958924.1"/>
    </source>
</evidence>
<proteinExistence type="predicted"/>
<dbReference type="Gene3D" id="1.10.10.60">
    <property type="entry name" value="Homeodomain-like"/>
    <property type="match status" value="1"/>
</dbReference>
<dbReference type="InterPro" id="IPR018060">
    <property type="entry name" value="HTH_AraC"/>
</dbReference>
<sequence length="349" mass="38626">MAGGFDAGIDTGRQGGLERSTLTAWRARIGADQSLGRNPTRYLRRVGQQGLDNHMETFHVDADPVEDFEEYLYWRPLSQLMVFSLLRTPCTTERTAELVRRFRSEFVLVGTQHLPGGGTVTQGGRTFRYSHPRHLVAVNNDEPFVQVSNTVADLAGVWVPIELLDGRPNEEWSMGPLVDDSPLARATAAYIASFANDVAVRRADIDTDTQVAVAELIRAALSSHRGDNFRAADSELYVREITGKLIEQNFRDPTFDVESIARLLFLSRRHLYRAFAGADQTPAVLIAQRRLAAAKALLVRDSRMSLREVAAACGFASAGTLSKRFRAEFDLTPSEFRKAVRAGEVSADG</sequence>
<keyword evidence="2" id="KW-0238">DNA-binding</keyword>
<evidence type="ECO:0000313" key="6">
    <source>
        <dbReference type="Proteomes" id="UP001418444"/>
    </source>
</evidence>
<evidence type="ECO:0000256" key="1">
    <source>
        <dbReference type="ARBA" id="ARBA00023015"/>
    </source>
</evidence>
<dbReference type="Proteomes" id="UP001418444">
    <property type="component" value="Unassembled WGS sequence"/>
</dbReference>
<evidence type="ECO:0000256" key="3">
    <source>
        <dbReference type="ARBA" id="ARBA00023163"/>
    </source>
</evidence>
<protein>
    <recommendedName>
        <fullName evidence="4">HTH araC/xylS-type domain-containing protein</fullName>
    </recommendedName>
</protein>
<evidence type="ECO:0000256" key="2">
    <source>
        <dbReference type="ARBA" id="ARBA00023125"/>
    </source>
</evidence>
<dbReference type="PANTHER" id="PTHR46796:SF6">
    <property type="entry name" value="ARAC SUBFAMILY"/>
    <property type="match status" value="1"/>
</dbReference>
<feature type="domain" description="HTH araC/xylS-type" evidence="4">
    <location>
        <begin position="240"/>
        <end position="339"/>
    </location>
</feature>
<dbReference type="SUPFAM" id="SSF46689">
    <property type="entry name" value="Homeodomain-like"/>
    <property type="match status" value="1"/>
</dbReference>
<evidence type="ECO:0000259" key="4">
    <source>
        <dbReference type="PROSITE" id="PS01124"/>
    </source>
</evidence>
<keyword evidence="1" id="KW-0805">Transcription regulation</keyword>
<gene>
    <name evidence="5" type="ORF">GCM10022231_18170</name>
</gene>